<protein>
    <submittedName>
        <fullName evidence="2">Uncharacterized protein</fullName>
    </submittedName>
</protein>
<dbReference type="GO" id="GO:0080183">
    <property type="term" value="P:response to photooxidative stress"/>
    <property type="evidence" value="ECO:0007669"/>
    <property type="project" value="InterPro"/>
</dbReference>
<organism evidence="2 3">
    <name type="scientific">Vitis vinifera</name>
    <name type="common">Grape</name>
    <dbReference type="NCBI Taxonomy" id="29760"/>
    <lineage>
        <taxon>Eukaryota</taxon>
        <taxon>Viridiplantae</taxon>
        <taxon>Streptophyta</taxon>
        <taxon>Embryophyta</taxon>
        <taxon>Tracheophyta</taxon>
        <taxon>Spermatophyta</taxon>
        <taxon>Magnoliopsida</taxon>
        <taxon>eudicotyledons</taxon>
        <taxon>Gunneridae</taxon>
        <taxon>Pentapetalae</taxon>
        <taxon>rosids</taxon>
        <taxon>Vitales</taxon>
        <taxon>Vitaceae</taxon>
        <taxon>Viteae</taxon>
        <taxon>Vitis</taxon>
    </lineage>
</organism>
<dbReference type="OrthoDB" id="1880037at2759"/>
<dbReference type="PANTHER" id="PTHR33672:SF24">
    <property type="entry name" value="OS01G0798600 PROTEIN"/>
    <property type="match status" value="1"/>
</dbReference>
<dbReference type="Proteomes" id="UP000288805">
    <property type="component" value="Unassembled WGS sequence"/>
</dbReference>
<comment type="caution">
    <text evidence="2">The sequence shown here is derived from an EMBL/GenBank/DDBJ whole genome shotgun (WGS) entry which is preliminary data.</text>
</comment>
<dbReference type="EMBL" id="QGNW01002665">
    <property type="protein sequence ID" value="RVW13112.1"/>
    <property type="molecule type" value="Genomic_DNA"/>
</dbReference>
<gene>
    <name evidence="2" type="ORF">CK203_108687</name>
</gene>
<feature type="compositionally biased region" description="Low complexity" evidence="1">
    <location>
        <begin position="352"/>
        <end position="365"/>
    </location>
</feature>
<dbReference type="KEGG" id="vvi:100242840"/>
<accession>A0A438BQ80</accession>
<dbReference type="PANTHER" id="PTHR33672">
    <property type="entry name" value="YCF3-INTERACTING PROTEIN 1, CHLOROPLASTIC"/>
    <property type="match status" value="1"/>
</dbReference>
<evidence type="ECO:0000256" key="1">
    <source>
        <dbReference type="SAM" id="MobiDB-lite"/>
    </source>
</evidence>
<dbReference type="GO" id="GO:0048564">
    <property type="term" value="P:photosystem I assembly"/>
    <property type="evidence" value="ECO:0007669"/>
    <property type="project" value="InterPro"/>
</dbReference>
<feature type="region of interest" description="Disordered" evidence="1">
    <location>
        <begin position="333"/>
        <end position="367"/>
    </location>
</feature>
<feature type="region of interest" description="Disordered" evidence="1">
    <location>
        <begin position="139"/>
        <end position="175"/>
    </location>
</feature>
<dbReference type="AlphaFoldDB" id="A0A438BQ80"/>
<sequence length="386" mass="42055">MVLPASSALVLPTVGNGAKVADQIYSEADVDICEVVENLQESKFLVTGEPNTMVDKQSQQKEKQISVDPISLKELSVRDESSNLVLPPAITVPKLSFSSIHLPISPSPVKPKLLSFSLPNSAASSPRFSTSVLKKKWRNQCQASPRHVDGSPNHSNSPVASHRESQLRRSKSCGEGRACAPSDEFDLWLNGANIDGGYHDRFYSGLATTQTEGSKDERKRGKKVDPQEDGFKCGALCLFLPGFGRGKPVRARKEEAEVTNVISRTVSLEKFECASWASSAIVNSNIEEDGDSMNLYFDLPLELIRTSVNDANSPVAAAFVFDKNTKGVLKNSMGRTAGARKSQESSRHVRFSTSTPTSYPASPSSCITPRLRKAREDFNAYLEAQS</sequence>
<dbReference type="GO" id="GO:0009535">
    <property type="term" value="C:chloroplast thylakoid membrane"/>
    <property type="evidence" value="ECO:0007669"/>
    <property type="project" value="InterPro"/>
</dbReference>
<name>A0A438BQ80_VITVI</name>
<proteinExistence type="predicted"/>
<evidence type="ECO:0000313" key="2">
    <source>
        <dbReference type="EMBL" id="RVW13112.1"/>
    </source>
</evidence>
<evidence type="ECO:0000313" key="3">
    <source>
        <dbReference type="Proteomes" id="UP000288805"/>
    </source>
</evidence>
<dbReference type="InterPro" id="IPR040340">
    <property type="entry name" value="CEST/Y3IP1"/>
</dbReference>
<reference evidence="2 3" key="1">
    <citation type="journal article" date="2018" name="PLoS Genet.">
        <title>Population sequencing reveals clonal diversity and ancestral inbreeding in the grapevine cultivar Chardonnay.</title>
        <authorList>
            <person name="Roach M.J."/>
            <person name="Johnson D.L."/>
            <person name="Bohlmann J."/>
            <person name="van Vuuren H.J."/>
            <person name="Jones S.J."/>
            <person name="Pretorius I.S."/>
            <person name="Schmidt S.A."/>
            <person name="Borneman A.R."/>
        </authorList>
    </citation>
    <scope>NUCLEOTIDE SEQUENCE [LARGE SCALE GENOMIC DNA]</scope>
    <source>
        <strain evidence="3">cv. Chardonnay</strain>
        <tissue evidence="2">Leaf</tissue>
    </source>
</reference>